<reference evidence="2 3" key="1">
    <citation type="submission" date="2019-05" db="EMBL/GenBank/DDBJ databases">
        <title>Another draft genome of Portunus trituberculatus and its Hox gene families provides insights of decapod evolution.</title>
        <authorList>
            <person name="Jeong J.-H."/>
            <person name="Song I."/>
            <person name="Kim S."/>
            <person name="Choi T."/>
            <person name="Kim D."/>
            <person name="Ryu S."/>
            <person name="Kim W."/>
        </authorList>
    </citation>
    <scope>NUCLEOTIDE SEQUENCE [LARGE SCALE GENOMIC DNA]</scope>
    <source>
        <tissue evidence="2">Muscle</tissue>
    </source>
</reference>
<keyword evidence="3" id="KW-1185">Reference proteome</keyword>
<dbReference type="Proteomes" id="UP000324222">
    <property type="component" value="Unassembled WGS sequence"/>
</dbReference>
<gene>
    <name evidence="2" type="ORF">E2C01_067188</name>
</gene>
<dbReference type="AlphaFoldDB" id="A0A5B7HWT3"/>
<dbReference type="EMBL" id="VSRR010035598">
    <property type="protein sequence ID" value="MPC72874.1"/>
    <property type="molecule type" value="Genomic_DNA"/>
</dbReference>
<organism evidence="2 3">
    <name type="scientific">Portunus trituberculatus</name>
    <name type="common">Swimming crab</name>
    <name type="synonym">Neptunus trituberculatus</name>
    <dbReference type="NCBI Taxonomy" id="210409"/>
    <lineage>
        <taxon>Eukaryota</taxon>
        <taxon>Metazoa</taxon>
        <taxon>Ecdysozoa</taxon>
        <taxon>Arthropoda</taxon>
        <taxon>Crustacea</taxon>
        <taxon>Multicrustacea</taxon>
        <taxon>Malacostraca</taxon>
        <taxon>Eumalacostraca</taxon>
        <taxon>Eucarida</taxon>
        <taxon>Decapoda</taxon>
        <taxon>Pleocyemata</taxon>
        <taxon>Brachyura</taxon>
        <taxon>Eubrachyura</taxon>
        <taxon>Portunoidea</taxon>
        <taxon>Portunidae</taxon>
        <taxon>Portuninae</taxon>
        <taxon>Portunus</taxon>
    </lineage>
</organism>
<feature type="compositionally biased region" description="Basic residues" evidence="1">
    <location>
        <begin position="37"/>
        <end position="49"/>
    </location>
</feature>
<accession>A0A5B7HWT3</accession>
<evidence type="ECO:0000256" key="1">
    <source>
        <dbReference type="SAM" id="MobiDB-lite"/>
    </source>
</evidence>
<comment type="caution">
    <text evidence="2">The sequence shown here is derived from an EMBL/GenBank/DDBJ whole genome shotgun (WGS) entry which is preliminary data.</text>
</comment>
<feature type="compositionally biased region" description="Basic and acidic residues" evidence="1">
    <location>
        <begin position="50"/>
        <end position="80"/>
    </location>
</feature>
<protein>
    <submittedName>
        <fullName evidence="2">Uncharacterized protein</fullName>
    </submittedName>
</protein>
<evidence type="ECO:0000313" key="3">
    <source>
        <dbReference type="Proteomes" id="UP000324222"/>
    </source>
</evidence>
<evidence type="ECO:0000313" key="2">
    <source>
        <dbReference type="EMBL" id="MPC72874.1"/>
    </source>
</evidence>
<name>A0A5B7HWT3_PORTR</name>
<feature type="compositionally biased region" description="Basic and acidic residues" evidence="1">
    <location>
        <begin position="1"/>
        <end position="13"/>
    </location>
</feature>
<sequence>MAKCVIETDKRIMSESTASGESDLSVMEDDYVEVISKKQRTKQNKKAARRLSDEESDNRDSKKMRDARTVSESGKHREAGGDGMKPRVILGRGGTAGQVTAVPPPEESSQGGGNAAQWSQPGGCRSPYPTQPGGFSPPHTIQTGGQPGDFAGEETIAVPERDRLNLP</sequence>
<proteinExistence type="predicted"/>
<feature type="region of interest" description="Disordered" evidence="1">
    <location>
        <begin position="1"/>
        <end position="167"/>
    </location>
</feature>